<dbReference type="SUPFAM" id="SSF46894">
    <property type="entry name" value="C-terminal effector domain of the bipartite response regulators"/>
    <property type="match status" value="1"/>
</dbReference>
<comment type="caution">
    <text evidence="8">The sequence shown here is derived from an EMBL/GenBank/DDBJ whole genome shotgun (WGS) entry which is preliminary data.</text>
</comment>
<evidence type="ECO:0000256" key="3">
    <source>
        <dbReference type="ARBA" id="ARBA00023125"/>
    </source>
</evidence>
<dbReference type="InterPro" id="IPR039420">
    <property type="entry name" value="WalR-like"/>
</dbReference>
<dbReference type="SMART" id="SM00862">
    <property type="entry name" value="Trans_reg_C"/>
    <property type="match status" value="1"/>
</dbReference>
<dbReference type="InterPro" id="IPR016032">
    <property type="entry name" value="Sig_transdc_resp-reg_C-effctor"/>
</dbReference>
<dbReference type="Proteomes" id="UP000485569">
    <property type="component" value="Unassembled WGS sequence"/>
</dbReference>
<name>A0A1V5SKD0_9BACT</name>
<dbReference type="GO" id="GO:0000976">
    <property type="term" value="F:transcription cis-regulatory region binding"/>
    <property type="evidence" value="ECO:0007669"/>
    <property type="project" value="TreeGrafter"/>
</dbReference>
<dbReference type="InterPro" id="IPR001789">
    <property type="entry name" value="Sig_transdc_resp-reg_receiver"/>
</dbReference>
<protein>
    <submittedName>
        <fullName evidence="8">Phosphate regulon transcriptional regulatory protein PhoB</fullName>
    </submittedName>
</protein>
<keyword evidence="1 4" id="KW-0597">Phosphoprotein</keyword>
<dbReference type="Gene3D" id="3.40.50.2300">
    <property type="match status" value="1"/>
</dbReference>
<dbReference type="PROSITE" id="PS51755">
    <property type="entry name" value="OMPR_PHOB"/>
    <property type="match status" value="1"/>
</dbReference>
<evidence type="ECO:0000313" key="8">
    <source>
        <dbReference type="EMBL" id="OQA55000.1"/>
    </source>
</evidence>
<organism evidence="8">
    <name type="scientific">Candidatus Atribacter allofermentans</name>
    <dbReference type="NCBI Taxonomy" id="1852833"/>
    <lineage>
        <taxon>Bacteria</taxon>
        <taxon>Pseudomonadati</taxon>
        <taxon>Atribacterota</taxon>
        <taxon>Atribacteria</taxon>
        <taxon>Atribacterales</taxon>
        <taxon>Atribacteraceae</taxon>
        <taxon>Atribacter</taxon>
    </lineage>
</organism>
<feature type="DNA-binding region" description="OmpR/PhoB-type" evidence="5">
    <location>
        <begin position="134"/>
        <end position="230"/>
    </location>
</feature>
<feature type="modified residue" description="4-aspartylphosphate" evidence="4">
    <location>
        <position position="56"/>
    </location>
</feature>
<dbReference type="PANTHER" id="PTHR48111:SF40">
    <property type="entry name" value="PHOSPHATE REGULON TRANSCRIPTIONAL REGULATORY PROTEIN PHOB"/>
    <property type="match status" value="1"/>
</dbReference>
<dbReference type="InterPro" id="IPR011006">
    <property type="entry name" value="CheY-like_superfamily"/>
</dbReference>
<keyword evidence="2" id="KW-0902">Two-component regulatory system</keyword>
<sequence length="231" mass="26541">MSEAKGLIFYIEDEKDLSEMVILYLEKERYSVCHFFSGEAFLDKIFSQKPDLILLDLMLPGIDGMELCRYLKRDPKLNKIPIIILTAKDDPIDVVLGLETGADDYIVKPFHPRELLARIKAVLRRRLSAPVAKHSLFKTGSFVLNADNLTLIIGEDLIPLSWKEYRILEFLAKNKGKIISREQILNYAWGTDEFITDRTVDVYIANIRKKLGQHGERIVTIRGVGYKLEVE</sequence>
<evidence type="ECO:0000256" key="1">
    <source>
        <dbReference type="ARBA" id="ARBA00022553"/>
    </source>
</evidence>
<dbReference type="SMART" id="SM00448">
    <property type="entry name" value="REC"/>
    <property type="match status" value="1"/>
</dbReference>
<dbReference type="PROSITE" id="PS50110">
    <property type="entry name" value="RESPONSE_REGULATORY"/>
    <property type="match status" value="1"/>
</dbReference>
<dbReference type="GO" id="GO:0000156">
    <property type="term" value="F:phosphorelay response regulator activity"/>
    <property type="evidence" value="ECO:0007669"/>
    <property type="project" value="TreeGrafter"/>
</dbReference>
<accession>A0A1V5SKD0</accession>
<dbReference type="InterPro" id="IPR001867">
    <property type="entry name" value="OmpR/PhoB-type_DNA-bd"/>
</dbReference>
<gene>
    <name evidence="8" type="primary">phoB</name>
    <name evidence="8" type="ORF">BWY41_01801</name>
</gene>
<feature type="domain" description="Response regulatory" evidence="6">
    <location>
        <begin position="7"/>
        <end position="123"/>
    </location>
</feature>
<dbReference type="SUPFAM" id="SSF52172">
    <property type="entry name" value="CheY-like"/>
    <property type="match status" value="1"/>
</dbReference>
<dbReference type="Gene3D" id="1.10.10.10">
    <property type="entry name" value="Winged helix-like DNA-binding domain superfamily/Winged helix DNA-binding domain"/>
    <property type="match status" value="1"/>
</dbReference>
<evidence type="ECO:0000256" key="4">
    <source>
        <dbReference type="PROSITE-ProRule" id="PRU00169"/>
    </source>
</evidence>
<dbReference type="PANTHER" id="PTHR48111">
    <property type="entry name" value="REGULATOR OF RPOS"/>
    <property type="match status" value="1"/>
</dbReference>
<dbReference type="CDD" id="cd00383">
    <property type="entry name" value="trans_reg_C"/>
    <property type="match status" value="1"/>
</dbReference>
<dbReference type="InterPro" id="IPR036388">
    <property type="entry name" value="WH-like_DNA-bd_sf"/>
</dbReference>
<evidence type="ECO:0000256" key="2">
    <source>
        <dbReference type="ARBA" id="ARBA00023012"/>
    </source>
</evidence>
<dbReference type="GO" id="GO:0006355">
    <property type="term" value="P:regulation of DNA-templated transcription"/>
    <property type="evidence" value="ECO:0007669"/>
    <property type="project" value="InterPro"/>
</dbReference>
<evidence type="ECO:0000259" key="6">
    <source>
        <dbReference type="PROSITE" id="PS50110"/>
    </source>
</evidence>
<dbReference type="Pfam" id="PF00072">
    <property type="entry name" value="Response_reg"/>
    <property type="match status" value="1"/>
</dbReference>
<dbReference type="Gene3D" id="6.10.250.690">
    <property type="match status" value="1"/>
</dbReference>
<dbReference type="GO" id="GO:0005829">
    <property type="term" value="C:cytosol"/>
    <property type="evidence" value="ECO:0007669"/>
    <property type="project" value="TreeGrafter"/>
</dbReference>
<feature type="domain" description="OmpR/PhoB-type" evidence="7">
    <location>
        <begin position="134"/>
        <end position="230"/>
    </location>
</feature>
<dbReference type="AlphaFoldDB" id="A0A1V5SKD0"/>
<dbReference type="EMBL" id="MWBQ01000184">
    <property type="protein sequence ID" value="OQA55000.1"/>
    <property type="molecule type" value="Genomic_DNA"/>
</dbReference>
<proteinExistence type="predicted"/>
<reference evidence="8" key="1">
    <citation type="submission" date="2017-02" db="EMBL/GenBank/DDBJ databases">
        <title>Delving into the versatile metabolic prowess of the omnipresent phylum Bacteroidetes.</title>
        <authorList>
            <person name="Nobu M.K."/>
            <person name="Mei R."/>
            <person name="Narihiro T."/>
            <person name="Kuroda K."/>
            <person name="Liu W.-T."/>
        </authorList>
    </citation>
    <scope>NUCLEOTIDE SEQUENCE</scope>
    <source>
        <strain evidence="8">ADurb.Bin276</strain>
    </source>
</reference>
<keyword evidence="3 5" id="KW-0238">DNA-binding</keyword>
<evidence type="ECO:0000259" key="7">
    <source>
        <dbReference type="PROSITE" id="PS51755"/>
    </source>
</evidence>
<dbReference type="Pfam" id="PF00486">
    <property type="entry name" value="Trans_reg_C"/>
    <property type="match status" value="1"/>
</dbReference>
<dbReference type="GO" id="GO:0032993">
    <property type="term" value="C:protein-DNA complex"/>
    <property type="evidence" value="ECO:0007669"/>
    <property type="project" value="TreeGrafter"/>
</dbReference>
<evidence type="ECO:0000256" key="5">
    <source>
        <dbReference type="PROSITE-ProRule" id="PRU01091"/>
    </source>
</evidence>